<dbReference type="EMBL" id="UZAJ01001481">
    <property type="protein sequence ID" value="VDO33342.1"/>
    <property type="molecule type" value="Genomic_DNA"/>
</dbReference>
<evidence type="ECO:0000313" key="3">
    <source>
        <dbReference type="WBParaSite" id="OFLC_0000253901-mRNA-1"/>
    </source>
</evidence>
<protein>
    <submittedName>
        <fullName evidence="1 3">Uncharacterized protein</fullName>
    </submittedName>
</protein>
<evidence type="ECO:0000313" key="2">
    <source>
        <dbReference type="Proteomes" id="UP000267606"/>
    </source>
</evidence>
<gene>
    <name evidence="1" type="ORF">OFLC_LOCUS2540</name>
</gene>
<reference evidence="3" key="1">
    <citation type="submission" date="2016-06" db="UniProtKB">
        <authorList>
            <consortium name="WormBaseParasite"/>
        </authorList>
    </citation>
    <scope>IDENTIFICATION</scope>
</reference>
<accession>A0A183H4Y0</accession>
<dbReference type="WBParaSite" id="OFLC_0000253901-mRNA-1">
    <property type="protein sequence ID" value="OFLC_0000253901-mRNA-1"/>
    <property type="gene ID" value="OFLC_0000253901"/>
</dbReference>
<proteinExistence type="predicted"/>
<sequence length="121" mass="13139">MLQSSPEVVSSASYPSSCVSSFFGRAKQINSKFTIVPIISLYFIAAFELDEVLLSSEQELMPMNDLQCSDEEASSSSAFSTIITANLGPSARISTELFGVNADHLIFCQIRDAVCVDEDVK</sequence>
<reference evidence="1 2" key="2">
    <citation type="submission" date="2018-11" db="EMBL/GenBank/DDBJ databases">
        <authorList>
            <consortium name="Pathogen Informatics"/>
        </authorList>
    </citation>
    <scope>NUCLEOTIDE SEQUENCE [LARGE SCALE GENOMIC DNA]</scope>
</reference>
<organism evidence="3">
    <name type="scientific">Onchocerca flexuosa</name>
    <dbReference type="NCBI Taxonomy" id="387005"/>
    <lineage>
        <taxon>Eukaryota</taxon>
        <taxon>Metazoa</taxon>
        <taxon>Ecdysozoa</taxon>
        <taxon>Nematoda</taxon>
        <taxon>Chromadorea</taxon>
        <taxon>Rhabditida</taxon>
        <taxon>Spirurina</taxon>
        <taxon>Spiruromorpha</taxon>
        <taxon>Filarioidea</taxon>
        <taxon>Onchocercidae</taxon>
        <taxon>Onchocerca</taxon>
    </lineage>
</organism>
<dbReference type="Proteomes" id="UP000267606">
    <property type="component" value="Unassembled WGS sequence"/>
</dbReference>
<evidence type="ECO:0000313" key="1">
    <source>
        <dbReference type="EMBL" id="VDO33342.1"/>
    </source>
</evidence>
<keyword evidence="2" id="KW-1185">Reference proteome</keyword>
<name>A0A183H4Y0_9BILA</name>
<dbReference type="AlphaFoldDB" id="A0A183H4Y0"/>